<gene>
    <name evidence="1" type="ORF">AYL99_00319</name>
</gene>
<dbReference type="AlphaFoldDB" id="A0A178ZXC9"/>
<dbReference type="PANTHER" id="PTHR43433">
    <property type="entry name" value="HYDROLASE, ALPHA/BETA FOLD FAMILY PROTEIN"/>
    <property type="match status" value="1"/>
</dbReference>
<sequence>MVNDARTVAIQTLCDIHLHKSFILPASAVPNAREDLRITYSDLGYHPDSTKKLADGGDGDAGSDPCVVFFIGGLLGGRYILCRSASVARRLKIRIISMDRPGLGGSTRVPLDQRVATQVAAVPALLSHLGIRHVTLASHSGGAPYLFATLLAHRGLLHPKRPHIVMLSPWVHPEEGGALLMQITAMLPLQVVAKFSSCARAVNRTFAFSSGLRGRSPSKLAPVVAPKSGEINDQKLNEGSSERAVLTEMEALIPKYMFAEDIEGSSDDVILFLRKHVHPVIATGDTGAVQGKDWLHCRTIADAVVEQEKRLNQSTVDSENLHVDVLHSEKDILIRPSGSRHFDDCWTNAVSSSKITFNPKIIKGTSHDSILDPIHGADETWLQYVAQRWYG</sequence>
<comment type="caution">
    <text evidence="1">The sequence shown here is derived from an EMBL/GenBank/DDBJ whole genome shotgun (WGS) entry which is preliminary data.</text>
</comment>
<dbReference type="InterPro" id="IPR029058">
    <property type="entry name" value="AB_hydrolase_fold"/>
</dbReference>
<name>A0A178ZXC9_9EURO</name>
<evidence type="ECO:0008006" key="3">
    <source>
        <dbReference type="Google" id="ProtNLM"/>
    </source>
</evidence>
<dbReference type="PANTHER" id="PTHR43433:SF10">
    <property type="entry name" value="AB HYDROLASE-1 DOMAIN-CONTAINING PROTEIN"/>
    <property type="match status" value="1"/>
</dbReference>
<organism evidence="1 2">
    <name type="scientific">Fonsecaea erecta</name>
    <dbReference type="NCBI Taxonomy" id="1367422"/>
    <lineage>
        <taxon>Eukaryota</taxon>
        <taxon>Fungi</taxon>
        <taxon>Dikarya</taxon>
        <taxon>Ascomycota</taxon>
        <taxon>Pezizomycotina</taxon>
        <taxon>Eurotiomycetes</taxon>
        <taxon>Chaetothyriomycetidae</taxon>
        <taxon>Chaetothyriales</taxon>
        <taxon>Herpotrichiellaceae</taxon>
        <taxon>Fonsecaea</taxon>
    </lineage>
</organism>
<dbReference type="Gene3D" id="3.40.50.1820">
    <property type="entry name" value="alpha/beta hydrolase"/>
    <property type="match status" value="1"/>
</dbReference>
<dbReference type="GeneID" id="30004489"/>
<evidence type="ECO:0000313" key="2">
    <source>
        <dbReference type="Proteomes" id="UP000078343"/>
    </source>
</evidence>
<dbReference type="STRING" id="1367422.A0A178ZXC9"/>
<accession>A0A178ZXC9</accession>
<dbReference type="EMBL" id="LVYI01000001">
    <property type="protein sequence ID" value="OAP64347.1"/>
    <property type="molecule type" value="Genomic_DNA"/>
</dbReference>
<dbReference type="InterPro" id="IPR050471">
    <property type="entry name" value="AB_hydrolase"/>
</dbReference>
<dbReference type="Proteomes" id="UP000078343">
    <property type="component" value="Unassembled WGS sequence"/>
</dbReference>
<reference evidence="1 2" key="1">
    <citation type="submission" date="2016-04" db="EMBL/GenBank/DDBJ databases">
        <title>Draft genome of Fonsecaea erecta CBS 125763.</title>
        <authorList>
            <person name="Weiss V.A."/>
            <person name="Vicente V.A."/>
            <person name="Raittz R.T."/>
            <person name="Moreno L.F."/>
            <person name="De Souza E.M."/>
            <person name="Pedrosa F.O."/>
            <person name="Steffens M.B."/>
            <person name="Faoro H."/>
            <person name="Tadra-Sfeir M.Z."/>
            <person name="Najafzadeh M.J."/>
            <person name="Felipe M.S."/>
            <person name="Teixeira M."/>
            <person name="Sun J."/>
            <person name="Xi L."/>
            <person name="Gomes R."/>
            <person name="De Azevedo C.M."/>
            <person name="Salgado C.G."/>
            <person name="Da Silva M.B."/>
            <person name="Nascimento M.F."/>
            <person name="Queiroz-Telles F."/>
            <person name="Attili D.S."/>
            <person name="Gorbushina A."/>
        </authorList>
    </citation>
    <scope>NUCLEOTIDE SEQUENCE [LARGE SCALE GENOMIC DNA]</scope>
    <source>
        <strain evidence="1 2">CBS 125763</strain>
    </source>
</reference>
<dbReference type="OrthoDB" id="294702at2759"/>
<dbReference type="SUPFAM" id="SSF53474">
    <property type="entry name" value="alpha/beta-Hydrolases"/>
    <property type="match status" value="1"/>
</dbReference>
<protein>
    <recommendedName>
        <fullName evidence="3">AB hydrolase-1 domain-containing protein</fullName>
    </recommendedName>
</protein>
<dbReference type="RefSeq" id="XP_018697714.1">
    <property type="nucleotide sequence ID" value="XM_018831835.1"/>
</dbReference>
<evidence type="ECO:0000313" key="1">
    <source>
        <dbReference type="EMBL" id="OAP64347.1"/>
    </source>
</evidence>
<proteinExistence type="predicted"/>
<keyword evidence="2" id="KW-1185">Reference proteome</keyword>